<reference evidence="4 5" key="1">
    <citation type="submission" date="2018-05" db="EMBL/GenBank/DDBJ databases">
        <title>Evolution of GPA BGCs.</title>
        <authorList>
            <person name="Waglechner N."/>
            <person name="Wright G.D."/>
        </authorList>
    </citation>
    <scope>NUCLEOTIDE SEQUENCE [LARGE SCALE GENOMIC DNA]</scope>
    <source>
        <strain evidence="4 5">DSM 5908</strain>
    </source>
</reference>
<evidence type="ECO:0000256" key="1">
    <source>
        <dbReference type="SAM" id="MobiDB-lite"/>
    </source>
</evidence>
<name>A0A428X0A0_AMYBA</name>
<evidence type="ECO:0000259" key="3">
    <source>
        <dbReference type="Pfam" id="PF13240"/>
    </source>
</evidence>
<dbReference type="InterPro" id="IPR026870">
    <property type="entry name" value="Zinc_ribbon_dom"/>
</dbReference>
<gene>
    <name evidence="4" type="ORF">DMA12_06555</name>
</gene>
<comment type="caution">
    <text evidence="4">The sequence shown here is derived from an EMBL/GenBank/DDBJ whole genome shotgun (WGS) entry which is preliminary data.</text>
</comment>
<feature type="region of interest" description="Disordered" evidence="1">
    <location>
        <begin position="42"/>
        <end position="77"/>
    </location>
</feature>
<dbReference type="Pfam" id="PF13240">
    <property type="entry name" value="Zn_Ribbon_1"/>
    <property type="match status" value="1"/>
</dbReference>
<keyword evidence="2" id="KW-1133">Transmembrane helix</keyword>
<dbReference type="OrthoDB" id="3679762at2"/>
<organism evidence="4 5">
    <name type="scientific">Amycolatopsis balhimycina DSM 5908</name>
    <dbReference type="NCBI Taxonomy" id="1081091"/>
    <lineage>
        <taxon>Bacteria</taxon>
        <taxon>Bacillati</taxon>
        <taxon>Actinomycetota</taxon>
        <taxon>Actinomycetes</taxon>
        <taxon>Pseudonocardiales</taxon>
        <taxon>Pseudonocardiaceae</taxon>
        <taxon>Amycolatopsis</taxon>
    </lineage>
</organism>
<evidence type="ECO:0000313" key="4">
    <source>
        <dbReference type="EMBL" id="RSM48772.1"/>
    </source>
</evidence>
<evidence type="ECO:0000313" key="5">
    <source>
        <dbReference type="Proteomes" id="UP000286716"/>
    </source>
</evidence>
<sequence length="161" mass="17349">MRPGPPPGCPECGRPLPPQGAKLCPNCGYPLLLERPAVAEHEPRKAVYKPTDQGPGAPSVPSGRMPLPPGPAPYGYPAPRRVEVPGPHCGRCGTINPPHRKRCETCGEELWPGAASPARWMPRPPEMAPAPPRRRSWWKLVLLIAVPLLAVGAVWLLALLL</sequence>
<keyword evidence="2" id="KW-0812">Transmembrane</keyword>
<dbReference type="EMBL" id="QHHU01000006">
    <property type="protein sequence ID" value="RSM48772.1"/>
    <property type="molecule type" value="Genomic_DNA"/>
</dbReference>
<dbReference type="AlphaFoldDB" id="A0A428X0A0"/>
<dbReference type="Proteomes" id="UP000286716">
    <property type="component" value="Unassembled WGS sequence"/>
</dbReference>
<accession>A0A428X0A0</accession>
<protein>
    <submittedName>
        <fullName evidence="4">Zinc-ribbon domain-containing protein</fullName>
    </submittedName>
</protein>
<dbReference type="RefSeq" id="WP_020647188.1">
    <property type="nucleotide sequence ID" value="NZ_QHHU01000006.1"/>
</dbReference>
<keyword evidence="2" id="KW-0472">Membrane</keyword>
<feature type="compositionally biased region" description="Pro residues" evidence="1">
    <location>
        <begin position="66"/>
        <end position="76"/>
    </location>
</feature>
<feature type="domain" description="Zinc-ribbon" evidence="3">
    <location>
        <begin position="9"/>
        <end position="31"/>
    </location>
</feature>
<evidence type="ECO:0000256" key="2">
    <source>
        <dbReference type="SAM" id="Phobius"/>
    </source>
</evidence>
<proteinExistence type="predicted"/>
<keyword evidence="5" id="KW-1185">Reference proteome</keyword>
<feature type="transmembrane region" description="Helical" evidence="2">
    <location>
        <begin position="140"/>
        <end position="160"/>
    </location>
</feature>